<dbReference type="InterPro" id="IPR015942">
    <property type="entry name" value="Asp/Glu/hydantoin_racemase"/>
</dbReference>
<dbReference type="PANTHER" id="PTHR21198:SF7">
    <property type="entry name" value="ASPARTATE-GLUTAMATE RACEMASE FAMILY"/>
    <property type="match status" value="1"/>
</dbReference>
<dbReference type="NCBIfam" id="TIGR00035">
    <property type="entry name" value="asp_race"/>
    <property type="match status" value="1"/>
</dbReference>
<evidence type="ECO:0000313" key="3">
    <source>
        <dbReference type="EMBL" id="QNN53892.1"/>
    </source>
</evidence>
<dbReference type="KEGG" id="nmes:H9L09_05750"/>
<dbReference type="SUPFAM" id="SSF53681">
    <property type="entry name" value="Aspartate/glutamate racemase"/>
    <property type="match status" value="2"/>
</dbReference>
<comment type="similarity">
    <text evidence="1">Belongs to the aspartate/glutamate racemases family.</text>
</comment>
<evidence type="ECO:0000256" key="2">
    <source>
        <dbReference type="ARBA" id="ARBA00023235"/>
    </source>
</evidence>
<gene>
    <name evidence="3" type="ORF">H9L09_05750</name>
</gene>
<dbReference type="Proteomes" id="UP000515947">
    <property type="component" value="Chromosome"/>
</dbReference>
<organism evidence="3 4">
    <name type="scientific">Nocardioides mesophilus</name>
    <dbReference type="NCBI Taxonomy" id="433659"/>
    <lineage>
        <taxon>Bacteria</taxon>
        <taxon>Bacillati</taxon>
        <taxon>Actinomycetota</taxon>
        <taxon>Actinomycetes</taxon>
        <taxon>Propionibacteriales</taxon>
        <taxon>Nocardioidaceae</taxon>
        <taxon>Nocardioides</taxon>
    </lineage>
</organism>
<keyword evidence="4" id="KW-1185">Reference proteome</keyword>
<proteinExistence type="inferred from homology"/>
<dbReference type="Pfam" id="PF01177">
    <property type="entry name" value="Asp_Glu_race"/>
    <property type="match status" value="1"/>
</dbReference>
<accession>A0A7G9RE67</accession>
<reference evidence="3 4" key="1">
    <citation type="submission" date="2020-08" db="EMBL/GenBank/DDBJ databases">
        <title>Genome sequence of Nocardioides mesophilus KACC 16243T.</title>
        <authorList>
            <person name="Hyun D.-W."/>
            <person name="Bae J.-W."/>
        </authorList>
    </citation>
    <scope>NUCLEOTIDE SEQUENCE [LARGE SCALE GENOMIC DNA]</scope>
    <source>
        <strain evidence="3 4">KACC 16243</strain>
    </source>
</reference>
<dbReference type="RefSeq" id="WP_187579736.1">
    <property type="nucleotide sequence ID" value="NZ_CP060713.1"/>
</dbReference>
<evidence type="ECO:0000256" key="1">
    <source>
        <dbReference type="ARBA" id="ARBA00007847"/>
    </source>
</evidence>
<dbReference type="GO" id="GO:0047661">
    <property type="term" value="F:amino-acid racemase activity"/>
    <property type="evidence" value="ECO:0007669"/>
    <property type="project" value="InterPro"/>
</dbReference>
<dbReference type="EMBL" id="CP060713">
    <property type="protein sequence ID" value="QNN53892.1"/>
    <property type="molecule type" value="Genomic_DNA"/>
</dbReference>
<dbReference type="EC" id="5.1.1.-" evidence="3"/>
<dbReference type="PANTHER" id="PTHR21198">
    <property type="entry name" value="GLUTAMATE RACEMASE"/>
    <property type="match status" value="1"/>
</dbReference>
<dbReference type="InterPro" id="IPR001920">
    <property type="entry name" value="Asp/Glu_race"/>
</dbReference>
<dbReference type="Gene3D" id="3.40.50.1860">
    <property type="match status" value="2"/>
</dbReference>
<dbReference type="AlphaFoldDB" id="A0A7G9RE67"/>
<keyword evidence="2 3" id="KW-0413">Isomerase</keyword>
<sequence>MLTIGLVGGMSWESSQEYYRLLNTGVEERLGGLHSARTTMTSVEFGELTELQRADRWDDVATMLVGAARGVEAAGADLLLLCSTAFHKVADDVAAAVDIPFLHLADVVARAAVERGMTRVGLVGTSFTVSRDFFTGRMASHGLEVLVPDPSHHATLDRIVYDEVVHGRMLDPSRRAVVEVIEELWDAGAQGVVLGCTELEMLVKQADCELPVFPCTTLHVAAALDRALA</sequence>
<dbReference type="InterPro" id="IPR004380">
    <property type="entry name" value="Asp_race"/>
</dbReference>
<protein>
    <submittedName>
        <fullName evidence="3">Amino acid racemase</fullName>
        <ecNumber evidence="3">5.1.1.-</ecNumber>
    </submittedName>
</protein>
<name>A0A7G9RE67_9ACTN</name>
<evidence type="ECO:0000313" key="4">
    <source>
        <dbReference type="Proteomes" id="UP000515947"/>
    </source>
</evidence>